<comment type="caution">
    <text evidence="1">The sequence shown here is derived from an EMBL/GenBank/DDBJ whole genome shotgun (WGS) entry which is preliminary data.</text>
</comment>
<reference evidence="1 2" key="1">
    <citation type="submission" date="2014-12" db="EMBL/GenBank/DDBJ databases">
        <title>Genome sequencing of Brevundimonas nasdae TPW30.</title>
        <authorList>
            <person name="Tan P.W."/>
            <person name="Chan K.-G."/>
        </authorList>
    </citation>
    <scope>NUCLEOTIDE SEQUENCE [LARGE SCALE GENOMIC DNA]</scope>
    <source>
        <strain evidence="1 2">TPW30</strain>
    </source>
</reference>
<protein>
    <submittedName>
        <fullName evidence="1">Uncharacterized protein</fullName>
    </submittedName>
</protein>
<evidence type="ECO:0000313" key="1">
    <source>
        <dbReference type="EMBL" id="KIC56720.1"/>
    </source>
</evidence>
<sequence>MADGDYIVADTDHTVVFGEADPCEEVLRRLQVFSIAPETLSDLVNLPAKTRPDLLAGRVVGNTLRFQGFDLGIEPLCSTVIHRVVREFGLDGCWRRRADDIDADIIETPRALITGEFPVIVYHGTSDLYLDDIKVQGLRVDAVSNWAKGGRDHVYLAAEAQVSAFHARRTANRVGGKAIVLKCRLPEVWAVDHDVKAKMVDNPEVPHSDERFLSQEAGLFAVPATIPWAEIIEVRAPQCHTRFETWPIV</sequence>
<gene>
    <name evidence="1" type="ORF">RM53_11800</name>
</gene>
<dbReference type="EMBL" id="JWSY01000020">
    <property type="protein sequence ID" value="KIC56720.1"/>
    <property type="molecule type" value="Genomic_DNA"/>
</dbReference>
<dbReference type="RefSeq" id="WP_039246998.1">
    <property type="nucleotide sequence ID" value="NZ_JWSY01000020.1"/>
</dbReference>
<dbReference type="Proteomes" id="UP000031166">
    <property type="component" value="Unassembled WGS sequence"/>
</dbReference>
<name>A0A0B4CXF4_9CAUL</name>
<accession>A0A0B4CXF4</accession>
<evidence type="ECO:0000313" key="2">
    <source>
        <dbReference type="Proteomes" id="UP000031166"/>
    </source>
</evidence>
<proteinExistence type="predicted"/>
<dbReference type="AlphaFoldDB" id="A0A0B4CXF4"/>
<organism evidence="1 2">
    <name type="scientific">Brevundimonas nasdae</name>
    <dbReference type="NCBI Taxonomy" id="172043"/>
    <lineage>
        <taxon>Bacteria</taxon>
        <taxon>Pseudomonadati</taxon>
        <taxon>Pseudomonadota</taxon>
        <taxon>Alphaproteobacteria</taxon>
        <taxon>Caulobacterales</taxon>
        <taxon>Caulobacteraceae</taxon>
        <taxon>Brevundimonas</taxon>
    </lineage>
</organism>